<keyword evidence="1" id="KW-0880">Kelch repeat</keyword>
<dbReference type="AlphaFoldDB" id="A0AAV9NL55"/>
<accession>A0AAV9NL55</accession>
<feature type="region of interest" description="Disordered" evidence="3">
    <location>
        <begin position="706"/>
        <end position="761"/>
    </location>
</feature>
<evidence type="ECO:0000256" key="3">
    <source>
        <dbReference type="SAM" id="MobiDB-lite"/>
    </source>
</evidence>
<name>A0AAV9NL55_9EURO</name>
<dbReference type="EMBL" id="JAVRRD010000006">
    <property type="protein sequence ID" value="KAK5057709.1"/>
    <property type="molecule type" value="Genomic_DNA"/>
</dbReference>
<evidence type="ECO:0000313" key="6">
    <source>
        <dbReference type="Proteomes" id="UP001358417"/>
    </source>
</evidence>
<evidence type="ECO:0000256" key="2">
    <source>
        <dbReference type="ARBA" id="ARBA00022737"/>
    </source>
</evidence>
<evidence type="ECO:0008006" key="7">
    <source>
        <dbReference type="Google" id="ProtNLM"/>
    </source>
</evidence>
<dbReference type="Proteomes" id="UP001358417">
    <property type="component" value="Unassembled WGS sequence"/>
</dbReference>
<feature type="compositionally biased region" description="Gly residues" evidence="3">
    <location>
        <begin position="628"/>
        <end position="640"/>
    </location>
</feature>
<feature type="compositionally biased region" description="Low complexity" evidence="3">
    <location>
        <begin position="1"/>
        <end position="18"/>
    </location>
</feature>
<sequence length="790" mass="83684">MQSTATTSTTRPTSPSNASRRRTSVADYNSSFDDLPLRDDEPPHRRASAFLEIGLGGDDPIVDAKLKKESRPRLSVRFRSKVEVVEPESIDDYPISRSSPVPQRDMPFFFPTLPRLLFLVLVIVLLAPSLHTSPLLQVDANPVPPPTDRVARTLPQPQKRADTSTNVCKRWSQQSALVNGTLYLYSGRSTTSADQTANTWNSDFLTVDLTKSWQISSPSLTGLPVPSGPPAVSLGYLWNSYDSLYLYGGEFSDNPVTSPVPFSTWSYDIASSSWSESKDPQTVEGVHSDGGNNPVQRAAEGAGVSVPSLGRGFYFGGHLDGYTTDGWSQSIPRVYLRGLLEYTFPGYGNSAVNNGAVAGSEGTYRNITEGGIQDSSGFPERADGILVYIPGYGKAGIILGLAGGTNASFTQMNVIDVYDIDSSTWYKQATTGPTPEIRVNPCAVALSAADGSSTQVYMYGGQNLIPAGEQKQYDDVWILTIPSFTWIEVDTSKQSSPPARAGHTCNVWNSQMVVVGGYVGQDLSCDSPGIYIFNTSSLTWQNSYAALQTDDKLNRQESQKNDASALQGSFGYAVPKAVQEVIGGNAVGAATVTAPAQPASTGPLATGGPITYTVTGADGSVATETSTPGGGTSGGGQSSGGKNVGAIVAGVLAGSFAILAIYLGFCAWVYRRQLQIYKNHNAMAQNQALAGDSRYIGAGFVGGGKLSNQEKSQTSDSRNSADNRSGNGSNISATGRANALHSNNPYRNVPGGAGTATAASSTDDLMAGQEPSFLGVMLNPRRSLRVVNRD</sequence>
<dbReference type="SUPFAM" id="SSF117281">
    <property type="entry name" value="Kelch motif"/>
    <property type="match status" value="1"/>
</dbReference>
<reference evidence="5 6" key="1">
    <citation type="submission" date="2023-08" db="EMBL/GenBank/DDBJ databases">
        <title>Black Yeasts Isolated from many extreme environments.</title>
        <authorList>
            <person name="Coleine C."/>
            <person name="Stajich J.E."/>
            <person name="Selbmann L."/>
        </authorList>
    </citation>
    <scope>NUCLEOTIDE SEQUENCE [LARGE SCALE GENOMIC DNA]</scope>
    <source>
        <strain evidence="5 6">CCFEE 5792</strain>
    </source>
</reference>
<feature type="compositionally biased region" description="Polar residues" evidence="3">
    <location>
        <begin position="706"/>
        <end position="746"/>
    </location>
</feature>
<dbReference type="Gene3D" id="2.120.10.80">
    <property type="entry name" value="Kelch-type beta propeller"/>
    <property type="match status" value="2"/>
</dbReference>
<dbReference type="Pfam" id="PF24681">
    <property type="entry name" value="Kelch_KLHDC2_KLHL20_DRC7"/>
    <property type="match status" value="1"/>
</dbReference>
<gene>
    <name evidence="5" type="ORF">LTR84_011710</name>
</gene>
<feature type="transmembrane region" description="Helical" evidence="4">
    <location>
        <begin position="647"/>
        <end position="670"/>
    </location>
</feature>
<dbReference type="RefSeq" id="XP_064708827.1">
    <property type="nucleotide sequence ID" value="XM_064855238.1"/>
</dbReference>
<proteinExistence type="predicted"/>
<keyword evidence="6" id="KW-1185">Reference proteome</keyword>
<keyword evidence="2" id="KW-0677">Repeat</keyword>
<dbReference type="InterPro" id="IPR015915">
    <property type="entry name" value="Kelch-typ_b-propeller"/>
</dbReference>
<evidence type="ECO:0000313" key="5">
    <source>
        <dbReference type="EMBL" id="KAK5057709.1"/>
    </source>
</evidence>
<evidence type="ECO:0000256" key="4">
    <source>
        <dbReference type="SAM" id="Phobius"/>
    </source>
</evidence>
<dbReference type="PANTHER" id="PTHR46093:SF18">
    <property type="entry name" value="FIBRONECTIN TYPE-III DOMAIN-CONTAINING PROTEIN"/>
    <property type="match status" value="1"/>
</dbReference>
<protein>
    <recommendedName>
        <fullName evidence="7">Kelch repeat-containing protein</fullName>
    </recommendedName>
</protein>
<keyword evidence="4" id="KW-1133">Transmembrane helix</keyword>
<feature type="region of interest" description="Disordered" evidence="3">
    <location>
        <begin position="1"/>
        <end position="43"/>
    </location>
</feature>
<feature type="region of interest" description="Disordered" evidence="3">
    <location>
        <begin position="619"/>
        <end position="640"/>
    </location>
</feature>
<dbReference type="GeneID" id="89979860"/>
<keyword evidence="4" id="KW-0812">Transmembrane</keyword>
<dbReference type="PANTHER" id="PTHR46093">
    <property type="entry name" value="ACYL-COA-BINDING DOMAIN-CONTAINING PROTEIN 5"/>
    <property type="match status" value="1"/>
</dbReference>
<evidence type="ECO:0000256" key="1">
    <source>
        <dbReference type="ARBA" id="ARBA00022441"/>
    </source>
</evidence>
<comment type="caution">
    <text evidence="5">The sequence shown here is derived from an EMBL/GenBank/DDBJ whole genome shotgun (WGS) entry which is preliminary data.</text>
</comment>
<organism evidence="5 6">
    <name type="scientific">Exophiala bonariae</name>
    <dbReference type="NCBI Taxonomy" id="1690606"/>
    <lineage>
        <taxon>Eukaryota</taxon>
        <taxon>Fungi</taxon>
        <taxon>Dikarya</taxon>
        <taxon>Ascomycota</taxon>
        <taxon>Pezizomycotina</taxon>
        <taxon>Eurotiomycetes</taxon>
        <taxon>Chaetothyriomycetidae</taxon>
        <taxon>Chaetothyriales</taxon>
        <taxon>Herpotrichiellaceae</taxon>
        <taxon>Exophiala</taxon>
    </lineage>
</organism>
<keyword evidence="4" id="KW-0472">Membrane</keyword>